<keyword evidence="2" id="KW-0449">Lipoprotein</keyword>
<gene>
    <name evidence="2" type="ORF">BKA03_002230</name>
</gene>
<proteinExistence type="predicted"/>
<organism evidence="2 3">
    <name type="scientific">Demequina lutea</name>
    <dbReference type="NCBI Taxonomy" id="431489"/>
    <lineage>
        <taxon>Bacteria</taxon>
        <taxon>Bacillati</taxon>
        <taxon>Actinomycetota</taxon>
        <taxon>Actinomycetes</taxon>
        <taxon>Micrococcales</taxon>
        <taxon>Demequinaceae</taxon>
        <taxon>Demequina</taxon>
    </lineage>
</organism>
<dbReference type="InterPro" id="IPR005297">
    <property type="entry name" value="Lipoprotein_repeat"/>
</dbReference>
<reference evidence="2 3" key="1">
    <citation type="submission" date="2020-07" db="EMBL/GenBank/DDBJ databases">
        <title>Sequencing the genomes of 1000 actinobacteria strains.</title>
        <authorList>
            <person name="Klenk H.-P."/>
        </authorList>
    </citation>
    <scope>NUCLEOTIDE SEQUENCE [LARGE SCALE GENOMIC DNA]</scope>
    <source>
        <strain evidence="2 3">DSM 19970</strain>
    </source>
</reference>
<keyword evidence="1" id="KW-0732">Signal</keyword>
<evidence type="ECO:0000256" key="1">
    <source>
        <dbReference type="SAM" id="SignalP"/>
    </source>
</evidence>
<dbReference type="PANTHER" id="PTHR39335:SF1">
    <property type="entry name" value="BLL4220 PROTEIN"/>
    <property type="match status" value="1"/>
</dbReference>
<evidence type="ECO:0000313" key="2">
    <source>
        <dbReference type="EMBL" id="NYI42111.1"/>
    </source>
</evidence>
<protein>
    <submittedName>
        <fullName evidence="2">Putative lipoprotein with Yx(FWY)xxD motif</fullName>
    </submittedName>
</protein>
<name>A0A7Y9ZBH2_9MICO</name>
<keyword evidence="3" id="KW-1185">Reference proteome</keyword>
<feature type="signal peptide" evidence="1">
    <location>
        <begin position="1"/>
        <end position="23"/>
    </location>
</feature>
<sequence length="172" mass="16992">MKWKLGVGIAIASIAVLGLSACSAEKGNDESAVGGLVANTPATSAPAPTAGTTNAAVTLGTAVTSLGTIVVDGKGLTVYEYGSDVQGSGASTCTGQCARNWLAVPGAKSEPAFPGITGQVGMITGVDGTPQMTLNGWPLYYYVGDTAPGQTSGQSVGDAWWVLSPAGDPIGN</sequence>
<accession>A0A7Y9ZBH2</accession>
<dbReference type="PANTHER" id="PTHR39335">
    <property type="entry name" value="BLL4220 PROTEIN"/>
    <property type="match status" value="1"/>
</dbReference>
<dbReference type="RefSeq" id="WP_062073998.1">
    <property type="nucleotide sequence ID" value="NZ_BBRC01000002.1"/>
</dbReference>
<dbReference type="Pfam" id="PF03640">
    <property type="entry name" value="Lipoprotein_15"/>
    <property type="match status" value="2"/>
</dbReference>
<dbReference type="Proteomes" id="UP000547973">
    <property type="component" value="Unassembled WGS sequence"/>
</dbReference>
<dbReference type="AlphaFoldDB" id="A0A7Y9ZBH2"/>
<dbReference type="PROSITE" id="PS51257">
    <property type="entry name" value="PROKAR_LIPOPROTEIN"/>
    <property type="match status" value="1"/>
</dbReference>
<feature type="chain" id="PRO_5038526181" evidence="1">
    <location>
        <begin position="24"/>
        <end position="172"/>
    </location>
</feature>
<dbReference type="EMBL" id="JACBZO010000001">
    <property type="protein sequence ID" value="NYI42111.1"/>
    <property type="molecule type" value="Genomic_DNA"/>
</dbReference>
<comment type="caution">
    <text evidence="2">The sequence shown here is derived from an EMBL/GenBank/DDBJ whole genome shotgun (WGS) entry which is preliminary data.</text>
</comment>
<evidence type="ECO:0000313" key="3">
    <source>
        <dbReference type="Proteomes" id="UP000547973"/>
    </source>
</evidence>
<dbReference type="GO" id="GO:0043448">
    <property type="term" value="P:alkane catabolic process"/>
    <property type="evidence" value="ECO:0007669"/>
    <property type="project" value="TreeGrafter"/>
</dbReference>